<gene>
    <name evidence="1" type="ORF">CKO31_18290</name>
</gene>
<protein>
    <submittedName>
        <fullName evidence="1">Uncharacterized protein</fullName>
    </submittedName>
</protein>
<dbReference type="Proteomes" id="UP000748752">
    <property type="component" value="Unassembled WGS sequence"/>
</dbReference>
<reference evidence="1 2" key="1">
    <citation type="journal article" date="2020" name="Microorganisms">
        <title>Osmotic Adaptation and Compatible Solute Biosynthesis of Phototrophic Bacteria as Revealed from Genome Analyses.</title>
        <authorList>
            <person name="Imhoff J.F."/>
            <person name="Rahn T."/>
            <person name="Kunzel S."/>
            <person name="Keller A."/>
            <person name="Neulinger S.C."/>
        </authorList>
    </citation>
    <scope>NUCLEOTIDE SEQUENCE [LARGE SCALE GENOMIC DNA]</scope>
    <source>
        <strain evidence="1 2">DSM 6210</strain>
    </source>
</reference>
<organism evidence="1 2">
    <name type="scientific">Thiohalocapsa halophila</name>
    <dbReference type="NCBI Taxonomy" id="69359"/>
    <lineage>
        <taxon>Bacteria</taxon>
        <taxon>Pseudomonadati</taxon>
        <taxon>Pseudomonadota</taxon>
        <taxon>Gammaproteobacteria</taxon>
        <taxon>Chromatiales</taxon>
        <taxon>Chromatiaceae</taxon>
        <taxon>Thiohalocapsa</taxon>
    </lineage>
</organism>
<accession>A0ABS1CL50</accession>
<sequence>MTNVMRLLTLAAVVLLLPLILILILRSTDDCADPSVSLDATQKPGGLVALDGRVANVGTLDYTADADIVVTMNVRYPPMTYNQIGISEDICRKKLGTLGAGEELKFKCNYTIPDFGSWTNGGAPDALRLFTAWIQKSDYAFHTPGEDCDADDSRAWVEVGYLSAPGE</sequence>
<evidence type="ECO:0000313" key="1">
    <source>
        <dbReference type="EMBL" id="MBK1632656.1"/>
    </source>
</evidence>
<dbReference type="EMBL" id="NRRV01000053">
    <property type="protein sequence ID" value="MBK1632656.1"/>
    <property type="molecule type" value="Genomic_DNA"/>
</dbReference>
<dbReference type="RefSeq" id="WP_200240399.1">
    <property type="nucleotide sequence ID" value="NZ_NRRV01000053.1"/>
</dbReference>
<name>A0ABS1CL50_9GAMM</name>
<keyword evidence="2" id="KW-1185">Reference proteome</keyword>
<comment type="caution">
    <text evidence="1">The sequence shown here is derived from an EMBL/GenBank/DDBJ whole genome shotgun (WGS) entry which is preliminary data.</text>
</comment>
<proteinExistence type="predicted"/>
<evidence type="ECO:0000313" key="2">
    <source>
        <dbReference type="Proteomes" id="UP000748752"/>
    </source>
</evidence>